<dbReference type="Pfam" id="PF00078">
    <property type="entry name" value="RVT_1"/>
    <property type="match status" value="1"/>
</dbReference>
<dbReference type="PROSITE" id="PS50878">
    <property type="entry name" value="RT_POL"/>
    <property type="match status" value="1"/>
</dbReference>
<keyword evidence="4" id="KW-1185">Reference proteome</keyword>
<dbReference type="SUPFAM" id="SSF56672">
    <property type="entry name" value="DNA/RNA polymerases"/>
    <property type="match status" value="1"/>
</dbReference>
<dbReference type="Pfam" id="PF13966">
    <property type="entry name" value="zf-RVT"/>
    <property type="match status" value="1"/>
</dbReference>
<organism evidence="3 4">
    <name type="scientific">Paspalum notatum var. saurae</name>
    <dbReference type="NCBI Taxonomy" id="547442"/>
    <lineage>
        <taxon>Eukaryota</taxon>
        <taxon>Viridiplantae</taxon>
        <taxon>Streptophyta</taxon>
        <taxon>Embryophyta</taxon>
        <taxon>Tracheophyta</taxon>
        <taxon>Spermatophyta</taxon>
        <taxon>Magnoliopsida</taxon>
        <taxon>Liliopsida</taxon>
        <taxon>Poales</taxon>
        <taxon>Poaceae</taxon>
        <taxon>PACMAD clade</taxon>
        <taxon>Panicoideae</taxon>
        <taxon>Andropogonodae</taxon>
        <taxon>Paspaleae</taxon>
        <taxon>Paspalinae</taxon>
        <taxon>Paspalum</taxon>
    </lineage>
</organism>
<gene>
    <name evidence="3" type="ORF">U9M48_032789</name>
</gene>
<dbReference type="InterPro" id="IPR000477">
    <property type="entry name" value="RT_dom"/>
</dbReference>
<dbReference type="Proteomes" id="UP001341281">
    <property type="component" value="Chromosome 07"/>
</dbReference>
<dbReference type="InterPro" id="IPR026960">
    <property type="entry name" value="RVT-Znf"/>
</dbReference>
<dbReference type="InterPro" id="IPR043502">
    <property type="entry name" value="DNA/RNA_pol_sf"/>
</dbReference>
<evidence type="ECO:0000256" key="1">
    <source>
        <dbReference type="SAM" id="Phobius"/>
    </source>
</evidence>
<evidence type="ECO:0000259" key="2">
    <source>
        <dbReference type="PROSITE" id="PS50878"/>
    </source>
</evidence>
<feature type="transmembrane region" description="Helical" evidence="1">
    <location>
        <begin position="567"/>
        <end position="585"/>
    </location>
</feature>
<name>A0AAQ3X584_PASNO</name>
<accession>A0AAQ3X584</accession>
<evidence type="ECO:0000313" key="3">
    <source>
        <dbReference type="EMBL" id="WVZ85932.1"/>
    </source>
</evidence>
<dbReference type="CDD" id="cd01650">
    <property type="entry name" value="RT_nLTR_like"/>
    <property type="match status" value="1"/>
</dbReference>
<reference evidence="3 4" key="1">
    <citation type="submission" date="2024-02" db="EMBL/GenBank/DDBJ databases">
        <title>High-quality chromosome-scale genome assembly of Pensacola bahiagrass (Paspalum notatum Flugge var. saurae).</title>
        <authorList>
            <person name="Vega J.M."/>
            <person name="Podio M."/>
            <person name="Orjuela J."/>
            <person name="Siena L.A."/>
            <person name="Pessino S.C."/>
            <person name="Combes M.C."/>
            <person name="Mariac C."/>
            <person name="Albertini E."/>
            <person name="Pupilli F."/>
            <person name="Ortiz J.P.A."/>
            <person name="Leblanc O."/>
        </authorList>
    </citation>
    <scope>NUCLEOTIDE SEQUENCE [LARGE SCALE GENOMIC DNA]</scope>
    <source>
        <strain evidence="3">R1</strain>
        <tissue evidence="3">Leaf</tissue>
    </source>
</reference>
<dbReference type="PANTHER" id="PTHR33116">
    <property type="entry name" value="REVERSE TRANSCRIPTASE ZINC-BINDING DOMAIN-CONTAINING PROTEIN-RELATED-RELATED"/>
    <property type="match status" value="1"/>
</dbReference>
<dbReference type="EMBL" id="CP144751">
    <property type="protein sequence ID" value="WVZ85932.1"/>
    <property type="molecule type" value="Genomic_DNA"/>
</dbReference>
<protein>
    <recommendedName>
        <fullName evidence="2">Reverse transcriptase domain-containing protein</fullName>
    </recommendedName>
</protein>
<keyword evidence="1" id="KW-0812">Transmembrane</keyword>
<proteinExistence type="predicted"/>
<dbReference type="PANTHER" id="PTHR33116:SF87">
    <property type="entry name" value="OS01G0158850 PROTEIN"/>
    <property type="match status" value="1"/>
</dbReference>
<keyword evidence="1" id="KW-0472">Membrane</keyword>
<sequence>MAMFTEFHKGSLPLHSLNFGTIILLPKGNDIFTKVVTNRVVKIATRIIKPTQTAFLPGRNIMEEAVILHETIHELHTKKQNGVILKIDFEKAYDKVRWDFLQQSLRMKGFSPMWCSWVQACVQGGNVGIKVNEQIGSYFQTRKGLRQGGPLSPILFNIVVDMLAIILSRAKSNGQVRGVVPHLIEGGLSILQYADDTVLFLDHDLEQAKNLKMILCMFEELSGLKINFHKSEIFCFGQAKECESLYSTLFGCKVGEYPFRYLGLPMHFRKLNNKDWKLIEDRIEKKLSNWKGKMLSYGGRLVLLNSVLSSLPMFMISFFEVPKGILKKIDYFRSRFFLQNDSHKKKYRLVKWPLICLPKDQGGLGEIPVENKLGDSHFWRSLVNVKDLFLNLGRFKLVSGNQLRFWEDIWLGNRAFKHVYANLFNFVRKKHATVEDVFRSSPLNISFRRVLVGNKLHEWHNLVAKIMSVNLEEGNDTFVWGLNKLGSFSVKSMYNSLINDGFIVLQEIWHLRIPLMIKIFLWFRKRGVLLTKDNLIKRNWNGRTNCEFCNQPESIQHFWSKQGGQNIVGMLLVGAAALCWAVWLTRNDILFNKCKPKYVLQALFRGTHWFRLWAQLQRNDDKKEEIVEACKSLESSAMELFSSFGWYFVFRIGF</sequence>
<dbReference type="AlphaFoldDB" id="A0AAQ3X584"/>
<evidence type="ECO:0000313" key="4">
    <source>
        <dbReference type="Proteomes" id="UP001341281"/>
    </source>
</evidence>
<feature type="domain" description="Reverse transcriptase" evidence="2">
    <location>
        <begin position="6"/>
        <end position="266"/>
    </location>
</feature>
<keyword evidence="1" id="KW-1133">Transmembrane helix</keyword>